<keyword evidence="2" id="KW-0678">Repressor</keyword>
<evidence type="ECO:0000256" key="1">
    <source>
        <dbReference type="ARBA" id="ARBA00004123"/>
    </source>
</evidence>
<accession>A0A8H6L7Y3</accession>
<dbReference type="Pfam" id="PF12842">
    <property type="entry name" value="DUF3819"/>
    <property type="match status" value="1"/>
</dbReference>
<evidence type="ECO:0000256" key="2">
    <source>
        <dbReference type="ARBA" id="ARBA00022491"/>
    </source>
</evidence>
<evidence type="ECO:0000259" key="10">
    <source>
        <dbReference type="Pfam" id="PF12842"/>
    </source>
</evidence>
<dbReference type="InterPro" id="IPR055454">
    <property type="entry name" value="CNOT1-like_NOT1_connector"/>
</dbReference>
<evidence type="ECO:0000313" key="16">
    <source>
        <dbReference type="Proteomes" id="UP000578531"/>
    </source>
</evidence>
<dbReference type="Gene3D" id="1.25.40.790">
    <property type="match status" value="1"/>
</dbReference>
<evidence type="ECO:0000259" key="14">
    <source>
        <dbReference type="Pfam" id="PF25097"/>
    </source>
</evidence>
<dbReference type="Pfam" id="PF25097">
    <property type="entry name" value="ARM_Cnot1"/>
    <property type="match status" value="1"/>
</dbReference>
<keyword evidence="4" id="KW-0804">Transcription</keyword>
<feature type="domain" description="CCR4-NOT transcription complex subunit 1 TTP binding" evidence="12">
    <location>
        <begin position="842"/>
        <end position="996"/>
    </location>
</feature>
<feature type="domain" description="CCR4-NOT transcription complex subunit 1-like NOT1 connector" evidence="14">
    <location>
        <begin position="1645"/>
        <end position="1780"/>
    </location>
</feature>
<evidence type="ECO:0000259" key="13">
    <source>
        <dbReference type="Pfam" id="PF16418"/>
    </source>
</evidence>
<dbReference type="GeneID" id="59284643"/>
<proteinExistence type="predicted"/>
<dbReference type="GO" id="GO:0005634">
    <property type="term" value="C:nucleus"/>
    <property type="evidence" value="ECO:0007669"/>
    <property type="project" value="UniProtKB-SubCell"/>
</dbReference>
<dbReference type="GO" id="GO:0000289">
    <property type="term" value="P:nuclear-transcribed mRNA poly(A) tail shortening"/>
    <property type="evidence" value="ECO:0007669"/>
    <property type="project" value="UniProtKB-ARBA"/>
</dbReference>
<evidence type="ECO:0000256" key="3">
    <source>
        <dbReference type="ARBA" id="ARBA00023015"/>
    </source>
</evidence>
<dbReference type="Gene3D" id="1.25.40.840">
    <property type="entry name" value="CCR4-NOT transcription complex subunit 1 TTP binding domain"/>
    <property type="match status" value="1"/>
</dbReference>
<feature type="domain" description="CCR4-NOT transcription complex subunit 1" evidence="10">
    <location>
        <begin position="1338"/>
        <end position="1479"/>
    </location>
</feature>
<feature type="domain" description="CCR4-NOT transcription complex subunit 1 HEAT repeat" evidence="13">
    <location>
        <begin position="664"/>
        <end position="807"/>
    </location>
</feature>
<feature type="compositionally biased region" description="Polar residues" evidence="8">
    <location>
        <begin position="50"/>
        <end position="61"/>
    </location>
</feature>
<evidence type="ECO:0000259" key="11">
    <source>
        <dbReference type="Pfam" id="PF16415"/>
    </source>
</evidence>
<organism evidence="15 16">
    <name type="scientific">Letharia columbiana</name>
    <dbReference type="NCBI Taxonomy" id="112416"/>
    <lineage>
        <taxon>Eukaryota</taxon>
        <taxon>Fungi</taxon>
        <taxon>Dikarya</taxon>
        <taxon>Ascomycota</taxon>
        <taxon>Pezizomycotina</taxon>
        <taxon>Lecanoromycetes</taxon>
        <taxon>OSLEUM clade</taxon>
        <taxon>Lecanoromycetidae</taxon>
        <taxon>Lecanorales</taxon>
        <taxon>Lecanorineae</taxon>
        <taxon>Parmeliaceae</taxon>
        <taxon>Letharia</taxon>
    </lineage>
</organism>
<dbReference type="Gene3D" id="1.25.40.800">
    <property type="match status" value="1"/>
</dbReference>
<dbReference type="Pfam" id="PF16415">
    <property type="entry name" value="CNOT1_CAF1_bind"/>
    <property type="match status" value="1"/>
</dbReference>
<dbReference type="CDD" id="cd20710">
    <property type="entry name" value="NOT1_connector"/>
    <property type="match status" value="1"/>
</dbReference>
<gene>
    <name evidence="15" type="ORF">HO173_002972</name>
</gene>
<dbReference type="PANTHER" id="PTHR13162:SF8">
    <property type="entry name" value="CCR4-NOT TRANSCRIPTION COMPLEX SUBUNIT 1"/>
    <property type="match status" value="1"/>
</dbReference>
<evidence type="ECO:0000256" key="5">
    <source>
        <dbReference type="ARBA" id="ARBA00023242"/>
    </source>
</evidence>
<feature type="compositionally biased region" description="Low complexity" evidence="8">
    <location>
        <begin position="106"/>
        <end position="149"/>
    </location>
</feature>
<comment type="function">
    <text evidence="6">Acts as a component of the CCR4-NOT core complex, which in the nucleus seems to be a general transcription factor, and in the cytoplasm the major mRNA deadenylase involved in mRNA turnover. The NOT protein subcomplex negatively regulates the basal and activated transcription of many genes. Preferentially affects TC-type TATA element-dependent transcription. Could directly or indirectly inhibit component(s) of the general transcription machinery.</text>
</comment>
<evidence type="ECO:0000256" key="6">
    <source>
        <dbReference type="ARBA" id="ARBA00059181"/>
    </source>
</evidence>
<feature type="compositionally biased region" description="Low complexity" evidence="8">
    <location>
        <begin position="66"/>
        <end position="81"/>
    </location>
</feature>
<evidence type="ECO:0000256" key="8">
    <source>
        <dbReference type="SAM" id="MobiDB-lite"/>
    </source>
</evidence>
<dbReference type="InterPro" id="IPR032194">
    <property type="entry name" value="CNOT1_HEAT"/>
</dbReference>
<sequence>MTSFPPPQPAAQNSIASSTNRNSGAQPVRGQQSAWGLPAPGTSARRGLTPLSTNLGSSSLEYSGRPSHTSSSSPFTPSFSSVLNSSTQNENSRQSYPSSIAATTFPSLQSGSQQAPSGQSLLSPRSRAITPSSTPYSASSAAASTTASQAGGGGGSGGGGSSRHQTFSPPLPQYSLSSPTTNAFDRPFTGSISSSAASGQSSVSKIVVTQVFLLLGSITEKEGKAKWDAQAEAIHKLVDSNGMEVFSKYFRRLLVGNSPQIFPGTNRNVENPSNYYLLVQEIEKITQDSEQAPKIAEIIDTSEGDIFRDFDLATFMNHFGLDPLAKTLLASAFTHVSKTDLKAKAGAILLENFDGIIASLANLENDNYDVAPSLLATCALRFFEDLPQDSRANIDLKRLGYALEHRYSQKGITVPSEVRSVLFLFNLLEMKYHLVKEIHLRGPQVTSSPTAAKEFLSRHTDETLDERQVAGALLFMVLIPARQQYSPAVFVSAVHDYVERFFDWQTVVRELDLKGLEVSRDQFLALYNALLPMSQENAQFDIQQLWGGRWRNPQTQVSFIRAFLSCQPSELDATNIPDLRPAYDAHALLDAPENVAQHAERAIRDTMISLDAVTAMFDLIVRPDEMPSQEVEALLAEIIRGKEALFLCSSAGIAKPWSKGQEYIMSSLLRIFLDKERPDHNYVLHSLWKQDKGWVATKLVETHIDDPLELTMIMDLAREQEWLVDLFTLMNGFGLDLAALAHREGLLDLESWADDKIAQDASGFVMGVFKFLMLKAQDELRIARDEQSEPRTVSLAMKTVYDFLAMLDQHMTDRSELKALQRQCLQAYPRLIIYCEGIEENVDVDCKESNRLPKTADHEMQALYKRMYNGDLKVENILEYLQECKASNDRNKVDLFACMIHGLFDEFSCFGEYPLGPLATTAVLFGGIISVGLISDLTLRVGQEMILDSVRDYPQEASMYKFGLQALLHVLDRLREPEWTEYCNRLAQIPDLRGTEPYRRALEVLSQNGSQGPDDSNAVNGLADGISLPNGDIDDFLSPDTTFRFKSVNAEPSSAYDEPDEETQEKVVFFFNNVSEQNLKSRLGQLQEALQDRHHQWFAFFLVEGRAKVEPNYQPLYLDILNLLGNKVLWNEVLRETYVSVQKILNAESTMQSASERKNLKNLSTWLGSLTIARDKPIKHKNISFLDFLIEGLETQRLILVIPFTCNVLAQGTRSIVFKPPNPWVMEIIAALLELYFHFDIKLNQKFEIEVLCKEFGMVVNEEDASTTIRNRPLHDEDLPSSVLPDGLDGFDDMNLSGISRTGRSSRFDTDTLSSALPDLESVLVFPPATGSPATQARLRDIVQEAVKRAILEIIAPVVERSVTIATIATSALIHKDFARESDEDRVRRAAQQMVRQLSGSLALVTCKEPLKMSMTNYIRMAQQTDFPDQAFPEGAILMCVNDNLDTACNIVEKQAEERSMPEIEAHIEAEIAQRRQHRAEHPSEPYMDPAFNRWAGFIPDPYKQASGGLNQEQMAIYLEFARQSRGPASHTQTASADSGRQLPDVLQEAFASVPNVHTPAETLPMPHQHSQQQQQTGRMLPPPVPNLMAAAQTNGYADLDAVQDRLSQLLGETSRMVKENPDRSMSEIQRDRCLVEVLSQAWDLIASSPDTIAMNCAEEICKGIYGNSMIRLEIEVFVHLLARLCLTYPSIRKEVAIWAMNLEEQKLFNIDVTAALVKVDLLQLKQLDMFLTGLIYDREELALEVLSDIMDALLLNDHPTALRADFASSLGALGQWLMEDPALIKAEELVQRLKEWGVNATVDVRPDESLIRKHQMQYIFAEWAAICDASPKSPSENIFPAFISQLHQKQLVSSQEDMSVFLRFCIDDAMDNYGHASLNADGNSDEPFFKVDWLARLIVLLVKNQGEINGSVKRNKAAYMNSILAILTLIINNHHVMQGERFNQRGFFRLLSSILCDWHDFGREGDTPDRDMLIVFANNFLMLTPHHFPAFAYSWLMLISHRLFMPSLLKLSNDEGWDSFAKLMEAALSYICQFLKPSTITPLAMDLYRGILRIVLILHHDFPEFLAENHFRLCNSIPRYCTQLHNLVLSAYPSSFPELPDPFVTGLKVDRLEEMRKAPRIVGDYTGPLIQSNTKDVIDASLRSNEISSDNLTHLANAVYTSIDRGLAVDPSLLHAIVLYIGQSAIATAGQKGGQPFTGDSPQASLMTKLARELHPEARYYFLSAMAHQLRYPNSHTHYFSYALLHLFGTDLADQQESDVRQQITRVLLERLHVIKPHPWGLVITTLELIKNSDYNFFQLPFIKASPLIRTMCERFSHSAQEREHWGDQFTQHI</sequence>
<feature type="domain" description="CCR4-Not complex component Not1 C-terminal" evidence="9">
    <location>
        <begin position="1957"/>
        <end position="2315"/>
    </location>
</feature>
<keyword evidence="16" id="KW-1185">Reference proteome</keyword>
<dbReference type="PANTHER" id="PTHR13162">
    <property type="entry name" value="CCR4-NOT TRANSCRIPTION COMPLEX"/>
    <property type="match status" value="1"/>
</dbReference>
<dbReference type="Gene3D" id="1.25.40.180">
    <property type="match status" value="1"/>
</dbReference>
<dbReference type="Proteomes" id="UP000578531">
    <property type="component" value="Unassembled WGS sequence"/>
</dbReference>
<feature type="region of interest" description="Disordered" evidence="8">
    <location>
        <begin position="1"/>
        <end position="182"/>
    </location>
</feature>
<feature type="domain" description="CCR4-NOT transcription complex subunit 1 CAF1-binding" evidence="11">
    <location>
        <begin position="1056"/>
        <end position="1276"/>
    </location>
</feature>
<feature type="compositionally biased region" description="Polar residues" evidence="8">
    <location>
        <begin position="10"/>
        <end position="34"/>
    </location>
</feature>
<dbReference type="RefSeq" id="XP_037168396.1">
    <property type="nucleotide sequence ID" value="XM_037304903.1"/>
</dbReference>
<dbReference type="OrthoDB" id="1933107at2759"/>
<dbReference type="FunFam" id="1.25.40.180:FF:000012">
    <property type="entry name" value="Ccr4-Not transcription complex subunit"/>
    <property type="match status" value="1"/>
</dbReference>
<dbReference type="GO" id="GO:0060090">
    <property type="term" value="F:molecular adaptor activity"/>
    <property type="evidence" value="ECO:0007669"/>
    <property type="project" value="TreeGrafter"/>
</dbReference>
<dbReference type="InterPro" id="IPR024557">
    <property type="entry name" value="CNOT1_dom_4"/>
</dbReference>
<evidence type="ECO:0000259" key="9">
    <source>
        <dbReference type="Pfam" id="PF04054"/>
    </source>
</evidence>
<protein>
    <recommendedName>
        <fullName evidence="7">General negative regulator of transcription subunit 1</fullName>
    </recommendedName>
</protein>
<dbReference type="GO" id="GO:0017148">
    <property type="term" value="P:negative regulation of translation"/>
    <property type="evidence" value="ECO:0007669"/>
    <property type="project" value="InterPro"/>
</dbReference>
<dbReference type="InterPro" id="IPR038535">
    <property type="entry name" value="CNOT1_TTP_bind_sf"/>
</dbReference>
<comment type="subcellular location">
    <subcellularLocation>
        <location evidence="1">Nucleus</location>
    </subcellularLocation>
</comment>
<dbReference type="GO" id="GO:0030015">
    <property type="term" value="C:CCR4-NOT core complex"/>
    <property type="evidence" value="ECO:0007669"/>
    <property type="project" value="InterPro"/>
</dbReference>
<evidence type="ECO:0000256" key="7">
    <source>
        <dbReference type="ARBA" id="ARBA00074459"/>
    </source>
</evidence>
<feature type="compositionally biased region" description="Gly residues" evidence="8">
    <location>
        <begin position="150"/>
        <end position="161"/>
    </location>
</feature>
<comment type="caution">
    <text evidence="15">The sequence shown here is derived from an EMBL/GenBank/DDBJ whole genome shotgun (WGS) entry which is preliminary data.</text>
</comment>
<dbReference type="InterPro" id="IPR032191">
    <property type="entry name" value="CNOT1_CAF1_bind"/>
</dbReference>
<dbReference type="Pfam" id="PF16417">
    <property type="entry name" value="CNOT1_TTP_bind"/>
    <property type="match status" value="1"/>
</dbReference>
<keyword evidence="3" id="KW-0805">Transcription regulation</keyword>
<evidence type="ECO:0000256" key="4">
    <source>
        <dbReference type="ARBA" id="ARBA00023163"/>
    </source>
</evidence>
<dbReference type="Pfam" id="PF16418">
    <property type="entry name" value="CNOT1_HEAT"/>
    <property type="match status" value="1"/>
</dbReference>
<feature type="region of interest" description="Disordered" evidence="8">
    <location>
        <begin position="1558"/>
        <end position="1583"/>
    </location>
</feature>
<dbReference type="EMBL" id="JACCJC010000007">
    <property type="protein sequence ID" value="KAF6239100.1"/>
    <property type="molecule type" value="Genomic_DNA"/>
</dbReference>
<name>A0A8H6L7Y3_9LECA</name>
<dbReference type="InterPro" id="IPR032193">
    <property type="entry name" value="CNOT1_TTP_bind"/>
</dbReference>
<evidence type="ECO:0000313" key="15">
    <source>
        <dbReference type="EMBL" id="KAF6239100.1"/>
    </source>
</evidence>
<dbReference type="Pfam" id="PF04054">
    <property type="entry name" value="Not1"/>
    <property type="match status" value="1"/>
</dbReference>
<reference evidence="15 16" key="1">
    <citation type="journal article" date="2020" name="Genomics">
        <title>Complete, high-quality genomes from long-read metagenomic sequencing of two wolf lichen thalli reveals enigmatic genome architecture.</title>
        <authorList>
            <person name="McKenzie S.K."/>
            <person name="Walston R.F."/>
            <person name="Allen J.L."/>
        </authorList>
    </citation>
    <scope>NUCLEOTIDE SEQUENCE [LARGE SCALE GENOMIC DNA]</scope>
    <source>
        <strain evidence="15">WasteWater2</strain>
    </source>
</reference>
<dbReference type="InterPro" id="IPR040398">
    <property type="entry name" value="Not1"/>
</dbReference>
<dbReference type="InterPro" id="IPR007196">
    <property type="entry name" value="CCR4-Not_Not1_C"/>
</dbReference>
<keyword evidence="5" id="KW-0539">Nucleus</keyword>
<feature type="compositionally biased region" description="Polar residues" evidence="8">
    <location>
        <begin position="82"/>
        <end position="105"/>
    </location>
</feature>
<evidence type="ECO:0000259" key="12">
    <source>
        <dbReference type="Pfam" id="PF16417"/>
    </source>
</evidence>
<dbReference type="GO" id="GO:0000932">
    <property type="term" value="C:P-body"/>
    <property type="evidence" value="ECO:0007669"/>
    <property type="project" value="TreeGrafter"/>
</dbReference>